<evidence type="ECO:0000256" key="2">
    <source>
        <dbReference type="ARBA" id="ARBA00022679"/>
    </source>
</evidence>
<comment type="subcellular location">
    <subcellularLocation>
        <location evidence="1">Membrane</location>
        <topology evidence="1">Multi-pass membrane protein</topology>
    </subcellularLocation>
</comment>
<dbReference type="PROSITE" id="PS50216">
    <property type="entry name" value="DHHC"/>
    <property type="match status" value="1"/>
</dbReference>
<dbReference type="STRING" id="871575.W1QLU4"/>
<dbReference type="InterPro" id="IPR001594">
    <property type="entry name" value="Palmitoyltrfase_DHHC"/>
</dbReference>
<dbReference type="KEGG" id="opa:HPODL_05080"/>
<keyword evidence="7" id="KW-0449">Lipoprotein</keyword>
<comment type="domain">
    <text evidence="11">The DHHC domain is required for palmitoyltransferase activity.</text>
</comment>
<dbReference type="AlphaFoldDB" id="W1QLU4"/>
<keyword evidence="6" id="KW-0564">Palmitate</keyword>
<gene>
    <name evidence="13" type="ORF">HPODL_05080</name>
</gene>
<sequence length="372" mass="42462">MMLRHMLRRIFPVGVLLYLLYIQYAYCYVVCKQNIYDSGWHSAGVGLIVGEAVLVALLLASWALMFVAGPGSLPVAVPPYNLNSYYANGQLYVRGELDEKSPSVVDDAALIAPPQMFLCNADGLPFWCAQCRSIKTLRAHHSSTLGRCIPRFDHYCLYIGTIVAQNNYVWFLCFVSCFELLFFYILVSTFAFSKAVLSYGRHQILHPAALLMIVVNELFTLLLLTLNMSIGHIFELNETSIDFLQLSRARQYRYTLGSRQSRLKNILFRRKITKEEARIGLVNSQRYVSVEHPDARNVRVVLPVPETVHPYDKGYLENALDWFRNRKFTTAQEIVAYEYEMLSPQFRSWVLQQVRAGEGQIFGSTPLTPVAV</sequence>
<dbReference type="GeneID" id="25774503"/>
<dbReference type="Pfam" id="PF01529">
    <property type="entry name" value="DHHC"/>
    <property type="match status" value="1"/>
</dbReference>
<comment type="catalytic activity">
    <reaction evidence="10 11">
        <text>L-cysteinyl-[protein] + hexadecanoyl-CoA = S-hexadecanoyl-L-cysteinyl-[protein] + CoA</text>
        <dbReference type="Rhea" id="RHEA:36683"/>
        <dbReference type="Rhea" id="RHEA-COMP:10131"/>
        <dbReference type="Rhea" id="RHEA-COMP:11032"/>
        <dbReference type="ChEBI" id="CHEBI:29950"/>
        <dbReference type="ChEBI" id="CHEBI:57287"/>
        <dbReference type="ChEBI" id="CHEBI:57379"/>
        <dbReference type="ChEBI" id="CHEBI:74151"/>
        <dbReference type="EC" id="2.3.1.225"/>
    </reaction>
</comment>
<dbReference type="eggNOG" id="KOG1311">
    <property type="taxonomic scope" value="Eukaryota"/>
</dbReference>
<organism evidence="13 14">
    <name type="scientific">Ogataea parapolymorpha (strain ATCC 26012 / BCRC 20466 / JCM 22074 / NRRL Y-7560 / DL-1)</name>
    <name type="common">Yeast</name>
    <name type="synonym">Hansenula polymorpha</name>
    <dbReference type="NCBI Taxonomy" id="871575"/>
    <lineage>
        <taxon>Eukaryota</taxon>
        <taxon>Fungi</taxon>
        <taxon>Dikarya</taxon>
        <taxon>Ascomycota</taxon>
        <taxon>Saccharomycotina</taxon>
        <taxon>Pichiomycetes</taxon>
        <taxon>Pichiales</taxon>
        <taxon>Pichiaceae</taxon>
        <taxon>Ogataea</taxon>
    </lineage>
</organism>
<accession>W1QLU4</accession>
<comment type="caution">
    <text evidence="13">The sequence shown here is derived from an EMBL/GenBank/DDBJ whole genome shotgun (WGS) entry which is preliminary data.</text>
</comment>
<feature type="transmembrane region" description="Helical" evidence="11">
    <location>
        <begin position="168"/>
        <end position="192"/>
    </location>
</feature>
<keyword evidence="14" id="KW-1185">Reference proteome</keyword>
<keyword evidence="8 11" id="KW-0012">Acyltransferase</keyword>
<evidence type="ECO:0000256" key="4">
    <source>
        <dbReference type="ARBA" id="ARBA00022989"/>
    </source>
</evidence>
<feature type="domain" description="Palmitoyltransferase DHHC" evidence="12">
    <location>
        <begin position="127"/>
        <end position="243"/>
    </location>
</feature>
<proteinExistence type="inferred from homology"/>
<feature type="transmembrane region" description="Helical" evidence="11">
    <location>
        <begin position="43"/>
        <end position="67"/>
    </location>
</feature>
<protein>
    <recommendedName>
        <fullName evidence="11">Palmitoyltransferase</fullName>
        <ecNumber evidence="11">2.3.1.225</ecNumber>
    </recommendedName>
</protein>
<dbReference type="HOGENOM" id="CLU_064801_0_0_1"/>
<feature type="transmembrane region" description="Helical" evidence="11">
    <location>
        <begin position="204"/>
        <end position="226"/>
    </location>
</feature>
<dbReference type="OMA" id="RIHNDEG"/>
<dbReference type="GO" id="GO:0016020">
    <property type="term" value="C:membrane"/>
    <property type="evidence" value="ECO:0007669"/>
    <property type="project" value="UniProtKB-SubCell"/>
</dbReference>
<dbReference type="EC" id="2.3.1.225" evidence="11"/>
<keyword evidence="4 11" id="KW-1133">Transmembrane helix</keyword>
<keyword evidence="2 11" id="KW-0808">Transferase</keyword>
<dbReference type="Proteomes" id="UP000008673">
    <property type="component" value="Unassembled WGS sequence"/>
</dbReference>
<dbReference type="InterPro" id="IPR039859">
    <property type="entry name" value="PFA4/ZDH16/20/ERF2-like"/>
</dbReference>
<evidence type="ECO:0000256" key="9">
    <source>
        <dbReference type="ARBA" id="ARBA00038298"/>
    </source>
</evidence>
<evidence type="ECO:0000256" key="10">
    <source>
        <dbReference type="ARBA" id="ARBA00048048"/>
    </source>
</evidence>
<dbReference type="PANTHER" id="PTHR22883:SF23">
    <property type="entry name" value="PALMITOYLTRANSFERASE ZDHHC6"/>
    <property type="match status" value="1"/>
</dbReference>
<keyword evidence="5 11" id="KW-0472">Membrane</keyword>
<evidence type="ECO:0000256" key="6">
    <source>
        <dbReference type="ARBA" id="ARBA00023139"/>
    </source>
</evidence>
<reference evidence="13 14" key="1">
    <citation type="journal article" date="2013" name="BMC Genomics">
        <title>Genome sequence and analysis of methylotrophic yeast Hansenula polymorpha DL1.</title>
        <authorList>
            <person name="Ravin N.V."/>
            <person name="Eldarov M.A."/>
            <person name="Kadnikov V.V."/>
            <person name="Beletsky A.V."/>
            <person name="Schneider J."/>
            <person name="Mardanova E.S."/>
            <person name="Smekalova E.M."/>
            <person name="Zvereva M.I."/>
            <person name="Dontsova O.A."/>
            <person name="Mardanov A.V."/>
            <person name="Skryabin K.G."/>
        </authorList>
    </citation>
    <scope>NUCLEOTIDE SEQUENCE [LARGE SCALE GENOMIC DNA]</scope>
    <source>
        <strain evidence="14">ATCC 26012 / BCRC 20466 / JCM 22074 / NRRL Y-7560 / DL-1</strain>
    </source>
</reference>
<evidence type="ECO:0000256" key="7">
    <source>
        <dbReference type="ARBA" id="ARBA00023288"/>
    </source>
</evidence>
<evidence type="ECO:0000313" key="13">
    <source>
        <dbReference type="EMBL" id="ESX03554.1"/>
    </source>
</evidence>
<evidence type="ECO:0000259" key="12">
    <source>
        <dbReference type="Pfam" id="PF01529"/>
    </source>
</evidence>
<dbReference type="OrthoDB" id="331948at2759"/>
<evidence type="ECO:0000313" key="14">
    <source>
        <dbReference type="Proteomes" id="UP000008673"/>
    </source>
</evidence>
<name>W1QLU4_OGAPD</name>
<evidence type="ECO:0000256" key="11">
    <source>
        <dbReference type="RuleBase" id="RU079119"/>
    </source>
</evidence>
<dbReference type="PANTHER" id="PTHR22883">
    <property type="entry name" value="ZINC FINGER DHHC DOMAIN CONTAINING PROTEIN"/>
    <property type="match status" value="1"/>
</dbReference>
<evidence type="ECO:0000256" key="8">
    <source>
        <dbReference type="ARBA" id="ARBA00023315"/>
    </source>
</evidence>
<dbReference type="EMBL" id="AEOI02000001">
    <property type="protein sequence ID" value="ESX03554.1"/>
    <property type="molecule type" value="Genomic_DNA"/>
</dbReference>
<evidence type="ECO:0000256" key="1">
    <source>
        <dbReference type="ARBA" id="ARBA00004141"/>
    </source>
</evidence>
<dbReference type="GO" id="GO:0019706">
    <property type="term" value="F:protein-cysteine S-palmitoyltransferase activity"/>
    <property type="evidence" value="ECO:0007669"/>
    <property type="project" value="UniProtKB-EC"/>
</dbReference>
<comment type="similarity">
    <text evidence="9">Belongs to the DHHC palmitoyltransferase family. PFA5 subfamily.</text>
</comment>
<dbReference type="GO" id="GO:0006612">
    <property type="term" value="P:protein targeting to membrane"/>
    <property type="evidence" value="ECO:0007669"/>
    <property type="project" value="TreeGrafter"/>
</dbReference>
<evidence type="ECO:0000256" key="3">
    <source>
        <dbReference type="ARBA" id="ARBA00022692"/>
    </source>
</evidence>
<dbReference type="GO" id="GO:0005783">
    <property type="term" value="C:endoplasmic reticulum"/>
    <property type="evidence" value="ECO:0007669"/>
    <property type="project" value="TreeGrafter"/>
</dbReference>
<evidence type="ECO:0000256" key="5">
    <source>
        <dbReference type="ARBA" id="ARBA00023136"/>
    </source>
</evidence>
<dbReference type="RefSeq" id="XP_013936970.1">
    <property type="nucleotide sequence ID" value="XM_014081495.1"/>
</dbReference>
<dbReference type="GO" id="GO:0005794">
    <property type="term" value="C:Golgi apparatus"/>
    <property type="evidence" value="ECO:0007669"/>
    <property type="project" value="TreeGrafter"/>
</dbReference>
<keyword evidence="3 11" id="KW-0812">Transmembrane</keyword>